<evidence type="ECO:0000256" key="1">
    <source>
        <dbReference type="SAM" id="MobiDB-lite"/>
    </source>
</evidence>
<proteinExistence type="predicted"/>
<dbReference type="EMBL" id="DVFO01000107">
    <property type="protein sequence ID" value="HIQ61947.1"/>
    <property type="molecule type" value="Genomic_DNA"/>
</dbReference>
<name>A0A9D0YTZ2_9FIRM</name>
<feature type="domain" description="Cell surface protein Shp haem-binding" evidence="4">
    <location>
        <begin position="35"/>
        <end position="172"/>
    </location>
</feature>
<keyword evidence="2" id="KW-0472">Membrane</keyword>
<evidence type="ECO:0000259" key="4">
    <source>
        <dbReference type="Pfam" id="PF11545"/>
    </source>
</evidence>
<evidence type="ECO:0000256" key="2">
    <source>
        <dbReference type="SAM" id="Phobius"/>
    </source>
</evidence>
<feature type="compositionally biased region" description="Low complexity" evidence="1">
    <location>
        <begin position="178"/>
        <end position="219"/>
    </location>
</feature>
<dbReference type="Gene3D" id="2.60.40.1850">
    <property type="match status" value="1"/>
</dbReference>
<keyword evidence="2" id="KW-0812">Transmembrane</keyword>
<feature type="region of interest" description="Disordered" evidence="1">
    <location>
        <begin position="178"/>
        <end position="262"/>
    </location>
</feature>
<dbReference type="Pfam" id="PF11545">
    <property type="entry name" value="HemeBinding_Shp"/>
    <property type="match status" value="1"/>
</dbReference>
<keyword evidence="3" id="KW-0732">Signal</keyword>
<dbReference type="InterPro" id="IPR037250">
    <property type="entry name" value="NEAT_dom_sf"/>
</dbReference>
<organism evidence="5 6">
    <name type="scientific">Candidatus Enterenecus faecium</name>
    <dbReference type="NCBI Taxonomy" id="2840780"/>
    <lineage>
        <taxon>Bacteria</taxon>
        <taxon>Bacillati</taxon>
        <taxon>Bacillota</taxon>
        <taxon>Clostridia</taxon>
        <taxon>Eubacteriales</taxon>
        <taxon>Candidatus Enterenecus</taxon>
    </lineage>
</organism>
<evidence type="ECO:0000256" key="3">
    <source>
        <dbReference type="SAM" id="SignalP"/>
    </source>
</evidence>
<feature type="compositionally biased region" description="Polar residues" evidence="1">
    <location>
        <begin position="253"/>
        <end position="262"/>
    </location>
</feature>
<reference evidence="5" key="2">
    <citation type="journal article" date="2021" name="PeerJ">
        <title>Extensive microbial diversity within the chicken gut microbiome revealed by metagenomics and culture.</title>
        <authorList>
            <person name="Gilroy R."/>
            <person name="Ravi A."/>
            <person name="Getino M."/>
            <person name="Pursley I."/>
            <person name="Horton D.L."/>
            <person name="Alikhan N.F."/>
            <person name="Baker D."/>
            <person name="Gharbi K."/>
            <person name="Hall N."/>
            <person name="Watson M."/>
            <person name="Adriaenssens E.M."/>
            <person name="Foster-Nyarko E."/>
            <person name="Jarju S."/>
            <person name="Secka A."/>
            <person name="Antonio M."/>
            <person name="Oren A."/>
            <person name="Chaudhuri R.R."/>
            <person name="La Ragione R."/>
            <person name="Hildebrand F."/>
            <person name="Pallen M.J."/>
        </authorList>
    </citation>
    <scope>NUCLEOTIDE SEQUENCE</scope>
    <source>
        <strain evidence="5">ChiGjej2B2-12916</strain>
    </source>
</reference>
<sequence length="299" mass="31011">MKNTARKAVRGLCGMVAMLALAASIVSMPASAASHGIYTATATAHYRHPTTGVIEDSGGENSAVLGQSMTESATNKKALVEVDASGNTWITVRLNLMDNIQSPKFQVDGRSVSASLMQEDYGSNTADFRLKANSEKSIIRCNMYVTPMGREVIFYITVGNLKSGSGDFVTSISVEQPKATAAPAPSATKTPAAASTPTPTKAPAAPATPTPEATVAPSATPEPSPTTDPEAQSSASGLEEFDASGNAVEETQAPENTDSSSGSPVLWWVIGGLVVIAAVGGGVWYVFFVRKGKHPFGKK</sequence>
<accession>A0A9D0YTZ2</accession>
<feature type="chain" id="PRO_5038416370" description="Cell surface protein Shp haem-binding domain-containing protein" evidence="3">
    <location>
        <begin position="33"/>
        <end position="299"/>
    </location>
</feature>
<dbReference type="SUPFAM" id="SSF158911">
    <property type="entry name" value="NEAT domain-like"/>
    <property type="match status" value="1"/>
</dbReference>
<reference evidence="5" key="1">
    <citation type="submission" date="2020-10" db="EMBL/GenBank/DDBJ databases">
        <authorList>
            <person name="Gilroy R."/>
        </authorList>
    </citation>
    <scope>NUCLEOTIDE SEQUENCE</scope>
    <source>
        <strain evidence="5">ChiGjej2B2-12916</strain>
    </source>
</reference>
<comment type="caution">
    <text evidence="5">The sequence shown here is derived from an EMBL/GenBank/DDBJ whole genome shotgun (WGS) entry which is preliminary data.</text>
</comment>
<protein>
    <recommendedName>
        <fullName evidence="4">Cell surface protein Shp haem-binding domain-containing protein</fullName>
    </recommendedName>
</protein>
<dbReference type="InterPro" id="IPR020985">
    <property type="entry name" value="Cell_surface_Shp_haem-bd"/>
</dbReference>
<dbReference type="AlphaFoldDB" id="A0A9D0YTZ2"/>
<evidence type="ECO:0000313" key="6">
    <source>
        <dbReference type="Proteomes" id="UP000886879"/>
    </source>
</evidence>
<keyword evidence="2" id="KW-1133">Transmembrane helix</keyword>
<dbReference type="Proteomes" id="UP000886879">
    <property type="component" value="Unassembled WGS sequence"/>
</dbReference>
<feature type="transmembrane region" description="Helical" evidence="2">
    <location>
        <begin position="265"/>
        <end position="289"/>
    </location>
</feature>
<feature type="signal peptide" evidence="3">
    <location>
        <begin position="1"/>
        <end position="32"/>
    </location>
</feature>
<gene>
    <name evidence="5" type="ORF">IAD31_10220</name>
</gene>
<evidence type="ECO:0000313" key="5">
    <source>
        <dbReference type="EMBL" id="HIQ61947.1"/>
    </source>
</evidence>
<dbReference type="GO" id="GO:0020037">
    <property type="term" value="F:heme binding"/>
    <property type="evidence" value="ECO:0007669"/>
    <property type="project" value="InterPro"/>
</dbReference>